<feature type="transmembrane region" description="Helical" evidence="10">
    <location>
        <begin position="44"/>
        <end position="77"/>
    </location>
</feature>
<evidence type="ECO:0000256" key="10">
    <source>
        <dbReference type="SAM" id="Phobius"/>
    </source>
</evidence>
<comment type="catalytic activity">
    <reaction evidence="1">
        <text>ATP + protein L-histidine = ADP + protein N-phospho-L-histidine.</text>
        <dbReference type="EC" id="2.7.13.3"/>
    </reaction>
</comment>
<feature type="transmembrane region" description="Helical" evidence="10">
    <location>
        <begin position="127"/>
        <end position="149"/>
    </location>
</feature>
<dbReference type="CDD" id="cd16917">
    <property type="entry name" value="HATPase_UhpB-NarQ-NarX-like"/>
    <property type="match status" value="1"/>
</dbReference>
<evidence type="ECO:0000313" key="14">
    <source>
        <dbReference type="Proteomes" id="UP000565572"/>
    </source>
</evidence>
<dbReference type="Pfam" id="PF07730">
    <property type="entry name" value="HisKA_3"/>
    <property type="match status" value="1"/>
</dbReference>
<evidence type="ECO:0000256" key="6">
    <source>
        <dbReference type="ARBA" id="ARBA00022777"/>
    </source>
</evidence>
<evidence type="ECO:0000259" key="12">
    <source>
        <dbReference type="Pfam" id="PF13796"/>
    </source>
</evidence>
<keyword evidence="10" id="KW-0472">Membrane</keyword>
<dbReference type="GO" id="GO:0005524">
    <property type="term" value="F:ATP binding"/>
    <property type="evidence" value="ECO:0007669"/>
    <property type="project" value="UniProtKB-KW"/>
</dbReference>
<dbReference type="InterPro" id="IPR025828">
    <property type="entry name" value="Put_sensor_dom"/>
</dbReference>
<organism evidence="13 14">
    <name type="scientific">Microlunatus antarcticus</name>
    <dbReference type="NCBI Taxonomy" id="53388"/>
    <lineage>
        <taxon>Bacteria</taxon>
        <taxon>Bacillati</taxon>
        <taxon>Actinomycetota</taxon>
        <taxon>Actinomycetes</taxon>
        <taxon>Propionibacteriales</taxon>
        <taxon>Propionibacteriaceae</taxon>
        <taxon>Microlunatus</taxon>
    </lineage>
</organism>
<proteinExistence type="predicted"/>
<dbReference type="RefSeq" id="WP_183339603.1">
    <property type="nucleotide sequence ID" value="NZ_JACHZG010000001.1"/>
</dbReference>
<feature type="region of interest" description="Disordered" evidence="9">
    <location>
        <begin position="1"/>
        <end position="22"/>
    </location>
</feature>
<keyword evidence="14" id="KW-1185">Reference proteome</keyword>
<dbReference type="GO" id="GO:0016020">
    <property type="term" value="C:membrane"/>
    <property type="evidence" value="ECO:0007669"/>
    <property type="project" value="InterPro"/>
</dbReference>
<dbReference type="Proteomes" id="UP000565572">
    <property type="component" value="Unassembled WGS sequence"/>
</dbReference>
<accession>A0A7W5JX94</accession>
<evidence type="ECO:0000313" key="13">
    <source>
        <dbReference type="EMBL" id="MBB3328004.1"/>
    </source>
</evidence>
<dbReference type="PANTHER" id="PTHR24421">
    <property type="entry name" value="NITRATE/NITRITE SENSOR PROTEIN NARX-RELATED"/>
    <property type="match status" value="1"/>
</dbReference>
<evidence type="ECO:0000256" key="4">
    <source>
        <dbReference type="ARBA" id="ARBA00022679"/>
    </source>
</evidence>
<dbReference type="AlphaFoldDB" id="A0A7W5JX94"/>
<dbReference type="InterPro" id="IPR011712">
    <property type="entry name" value="Sig_transdc_His_kin_sub3_dim/P"/>
</dbReference>
<evidence type="ECO:0000259" key="11">
    <source>
        <dbReference type="Pfam" id="PF07730"/>
    </source>
</evidence>
<dbReference type="Gene3D" id="3.30.565.10">
    <property type="entry name" value="Histidine kinase-like ATPase, C-terminal domain"/>
    <property type="match status" value="1"/>
</dbReference>
<keyword evidence="3" id="KW-0597">Phosphoprotein</keyword>
<evidence type="ECO:0000256" key="7">
    <source>
        <dbReference type="ARBA" id="ARBA00022840"/>
    </source>
</evidence>
<evidence type="ECO:0000256" key="9">
    <source>
        <dbReference type="SAM" id="MobiDB-lite"/>
    </source>
</evidence>
<dbReference type="Gene3D" id="1.20.5.1930">
    <property type="match status" value="1"/>
</dbReference>
<keyword evidence="5" id="KW-0547">Nucleotide-binding</keyword>
<evidence type="ECO:0000256" key="3">
    <source>
        <dbReference type="ARBA" id="ARBA00022553"/>
    </source>
</evidence>
<dbReference type="InterPro" id="IPR036890">
    <property type="entry name" value="HATPase_C_sf"/>
</dbReference>
<dbReference type="InterPro" id="IPR050482">
    <property type="entry name" value="Sensor_HK_TwoCompSys"/>
</dbReference>
<evidence type="ECO:0000256" key="8">
    <source>
        <dbReference type="ARBA" id="ARBA00023012"/>
    </source>
</evidence>
<gene>
    <name evidence="13" type="ORF">FHX39_002948</name>
</gene>
<comment type="caution">
    <text evidence="13">The sequence shown here is derived from an EMBL/GenBank/DDBJ whole genome shotgun (WGS) entry which is preliminary data.</text>
</comment>
<evidence type="ECO:0000256" key="5">
    <source>
        <dbReference type="ARBA" id="ARBA00022741"/>
    </source>
</evidence>
<dbReference type="SUPFAM" id="SSF55874">
    <property type="entry name" value="ATPase domain of HSP90 chaperone/DNA topoisomerase II/histidine kinase"/>
    <property type="match status" value="1"/>
</dbReference>
<dbReference type="PANTHER" id="PTHR24421:SF10">
    <property type="entry name" value="NITRATE_NITRITE SENSOR PROTEIN NARQ"/>
    <property type="match status" value="1"/>
</dbReference>
<keyword evidence="4" id="KW-0808">Transferase</keyword>
<reference evidence="13 14" key="1">
    <citation type="submission" date="2020-08" db="EMBL/GenBank/DDBJ databases">
        <title>Sequencing the genomes of 1000 actinobacteria strains.</title>
        <authorList>
            <person name="Klenk H.-P."/>
        </authorList>
    </citation>
    <scope>NUCLEOTIDE SEQUENCE [LARGE SCALE GENOMIC DNA]</scope>
    <source>
        <strain evidence="13 14">DSM 11053</strain>
    </source>
</reference>
<keyword evidence="8" id="KW-0902">Two-component regulatory system</keyword>
<keyword evidence="7" id="KW-0067">ATP-binding</keyword>
<evidence type="ECO:0000256" key="1">
    <source>
        <dbReference type="ARBA" id="ARBA00000085"/>
    </source>
</evidence>
<dbReference type="GO" id="GO:0000155">
    <property type="term" value="F:phosphorelay sensor kinase activity"/>
    <property type="evidence" value="ECO:0007669"/>
    <property type="project" value="InterPro"/>
</dbReference>
<keyword evidence="10" id="KW-0812">Transmembrane</keyword>
<sequence>MDGDQAAVAQRPARRGELGQTAGQSLGQSLAHRLRRAVDALEQILAGLATGVLALLVLVAVLAVAALCLVGVGVLVVPTAARLVRAVADRERSRVSRSGRPLPPAGVSPGTAREVVRDPVVRRELGWLVLHGTVGVVVGLIGLTLPLWVVQDVTYPLWYRATDHAPSVVFARVDGFGDALLVALLGLAFAALFVAVGPAVARLQSWPGRALLAPLGGDLTRRVAELVSTRAAALDAHAAELRRIERSLHDGSQNRLVAANVLIGAARRAVVRDPATADELLEKAQAATEQALAELRGVVRSILPPVLDRGLAEALHGLAVGSPVPCVVAVDLAERCAASVEATAYFAAAEAVSNTRHSGARQVRVDARTVAGELRLRVADDGHGGADGRSGSGLTGIRRRVEAYDGTFRLDSPAGGPTTVEVALPCGS</sequence>
<dbReference type="EMBL" id="JACHZG010000001">
    <property type="protein sequence ID" value="MBB3328004.1"/>
    <property type="molecule type" value="Genomic_DNA"/>
</dbReference>
<dbReference type="EC" id="2.7.13.3" evidence="2"/>
<dbReference type="GO" id="GO:0046983">
    <property type="term" value="F:protein dimerization activity"/>
    <property type="evidence" value="ECO:0007669"/>
    <property type="project" value="InterPro"/>
</dbReference>
<keyword evidence="10" id="KW-1133">Transmembrane helix</keyword>
<protein>
    <recommendedName>
        <fullName evidence="2">histidine kinase</fullName>
        <ecNumber evidence="2">2.7.13.3</ecNumber>
    </recommendedName>
</protein>
<feature type="domain" description="Putative sensor" evidence="12">
    <location>
        <begin position="45"/>
        <end position="212"/>
    </location>
</feature>
<feature type="transmembrane region" description="Helical" evidence="10">
    <location>
        <begin position="179"/>
        <end position="201"/>
    </location>
</feature>
<feature type="domain" description="Signal transduction histidine kinase subgroup 3 dimerisation and phosphoacceptor" evidence="11">
    <location>
        <begin position="240"/>
        <end position="306"/>
    </location>
</feature>
<dbReference type="Pfam" id="PF13796">
    <property type="entry name" value="Sensor"/>
    <property type="match status" value="1"/>
</dbReference>
<name>A0A7W5JX94_9ACTN</name>
<keyword evidence="6 13" id="KW-0418">Kinase</keyword>
<evidence type="ECO:0000256" key="2">
    <source>
        <dbReference type="ARBA" id="ARBA00012438"/>
    </source>
</evidence>